<evidence type="ECO:0000256" key="1">
    <source>
        <dbReference type="SAM" id="MobiDB-lite"/>
    </source>
</evidence>
<gene>
    <name evidence="2" type="ORF">BW730_10070</name>
</gene>
<protein>
    <submittedName>
        <fullName evidence="2">Uncharacterized protein</fullName>
    </submittedName>
</protein>
<dbReference type="AlphaFoldDB" id="A0A1Q2CNY8"/>
<feature type="region of interest" description="Disordered" evidence="1">
    <location>
        <begin position="413"/>
        <end position="437"/>
    </location>
</feature>
<sequence>MMHVATTALPPEAGIGHDGVAIFQGDDALTLHQARVEAGVEEMGQRGWIVRDRLAGEFAVLFVSSEQLAEGAVEPPADALEPRQIAEIDTFPVLPLIGFAEPDDENPGIAPGDPDRVSPYRPVRDPGAEPELKSWARYLSPSHLGGTTKATPPPGPEFSPTYLEFEELFGLSIADGALLIDLEGPRVHVAFRTGLPMRRRSAVAWSEANGHRADGWDDLLSPDEAASFRALTARVEAEAAAEAARVAAERAELESARAEEGPDAETARPAAERAGTAWDLVFEGDDDGFGEFGNGDQSEVEGEPAGWIGSPGPGIAWENWPRSEHAGFPMLHVCTLRLPEEYQAKGPEYPGISLFMGEGQFGNRRLVGDPSSDDPYLADLGRAVRHPMALVREDEIGGQYQLVWLTEAELSAGPTAPHSDVRRDGSPEDDSEGANAWDDVEPLRRVWLVERDDPNAGEAPVEARGGSYLQPFNTVTSRFEPWAEALFGRCHLGGTAFPVQGMPGGLTPTYLELGEISGLNLGGGGTLQIDLSSETFDWACG</sequence>
<name>A0A1Q2CNY8_9ACTN</name>
<accession>A0A1Q2CNY8</accession>
<evidence type="ECO:0000313" key="2">
    <source>
        <dbReference type="EMBL" id="AQP47785.1"/>
    </source>
</evidence>
<dbReference type="KEGG" id="tes:BW730_10070"/>
<reference evidence="3" key="1">
    <citation type="submission" date="2017-02" db="EMBL/GenBank/DDBJ databases">
        <title>Tessaracoccus aquaemaris sp. nov., isolated from the intestine of a Korean rockfish, Sebastes schlegelii, in a marine aquaculture pond.</title>
        <authorList>
            <person name="Tak E.J."/>
            <person name="Bae J.-W."/>
        </authorList>
    </citation>
    <scope>NUCLEOTIDE SEQUENCE [LARGE SCALE GENOMIC DNA]</scope>
    <source>
        <strain evidence="3">NSG39</strain>
    </source>
</reference>
<evidence type="ECO:0000313" key="3">
    <source>
        <dbReference type="Proteomes" id="UP000188145"/>
    </source>
</evidence>
<proteinExistence type="predicted"/>
<keyword evidence="3" id="KW-1185">Reference proteome</keyword>
<dbReference type="OrthoDB" id="7845180at2"/>
<dbReference type="RefSeq" id="WP_077686121.1">
    <property type="nucleotide sequence ID" value="NZ_CP019606.1"/>
</dbReference>
<dbReference type="EMBL" id="CP019606">
    <property type="protein sequence ID" value="AQP47785.1"/>
    <property type="molecule type" value="Genomic_DNA"/>
</dbReference>
<dbReference type="Proteomes" id="UP000188145">
    <property type="component" value="Chromosome"/>
</dbReference>
<organism evidence="2 3">
    <name type="scientific">Tessaracoccus aquimaris</name>
    <dbReference type="NCBI Taxonomy" id="1332264"/>
    <lineage>
        <taxon>Bacteria</taxon>
        <taxon>Bacillati</taxon>
        <taxon>Actinomycetota</taxon>
        <taxon>Actinomycetes</taxon>
        <taxon>Propionibacteriales</taxon>
        <taxon>Propionibacteriaceae</taxon>
        <taxon>Tessaracoccus</taxon>
    </lineage>
</organism>